<dbReference type="SUPFAM" id="SSF57667">
    <property type="entry name" value="beta-beta-alpha zinc fingers"/>
    <property type="match status" value="1"/>
</dbReference>
<keyword evidence="2" id="KW-0479">Metal-binding</keyword>
<dbReference type="Pfam" id="PF00096">
    <property type="entry name" value="zf-C2H2"/>
    <property type="match status" value="2"/>
</dbReference>
<dbReference type="PROSITE" id="PS00028">
    <property type="entry name" value="ZINC_FINGER_C2H2_1"/>
    <property type="match status" value="1"/>
</dbReference>
<protein>
    <recommendedName>
        <fullName evidence="9">C2H2-type domain-containing protein</fullName>
    </recommendedName>
</protein>
<keyword evidence="6" id="KW-0539">Nucleus</keyword>
<keyword evidence="5" id="KW-0862">Zinc</keyword>
<name>A0A1A9WM72_9MUSC</name>
<feature type="compositionally biased region" description="Low complexity" evidence="8">
    <location>
        <begin position="88"/>
        <end position="98"/>
    </location>
</feature>
<keyword evidence="4 7" id="KW-0863">Zinc-finger</keyword>
<dbReference type="PANTHER" id="PTHR24394">
    <property type="entry name" value="ZINC FINGER PROTEIN"/>
    <property type="match status" value="1"/>
</dbReference>
<keyword evidence="3" id="KW-0677">Repeat</keyword>
<accession>A0A1A9WM72</accession>
<feature type="domain" description="C2H2-type" evidence="9">
    <location>
        <begin position="182"/>
        <end position="209"/>
    </location>
</feature>
<evidence type="ECO:0000256" key="4">
    <source>
        <dbReference type="ARBA" id="ARBA00022771"/>
    </source>
</evidence>
<proteinExistence type="predicted"/>
<feature type="domain" description="C2H2-type" evidence="9">
    <location>
        <begin position="154"/>
        <end position="177"/>
    </location>
</feature>
<evidence type="ECO:0000313" key="11">
    <source>
        <dbReference type="Proteomes" id="UP000091820"/>
    </source>
</evidence>
<reference evidence="10" key="2">
    <citation type="submission" date="2020-05" db="UniProtKB">
        <authorList>
            <consortium name="EnsemblMetazoa"/>
        </authorList>
    </citation>
    <scope>IDENTIFICATION</scope>
    <source>
        <strain evidence="10">IAEA</strain>
    </source>
</reference>
<dbReference type="InterPro" id="IPR036236">
    <property type="entry name" value="Znf_C2H2_sf"/>
</dbReference>
<evidence type="ECO:0000256" key="5">
    <source>
        <dbReference type="ARBA" id="ARBA00022833"/>
    </source>
</evidence>
<evidence type="ECO:0000256" key="6">
    <source>
        <dbReference type="ARBA" id="ARBA00023242"/>
    </source>
</evidence>
<dbReference type="STRING" id="37001.A0A1A9WM72"/>
<dbReference type="PANTHER" id="PTHR24394:SF29">
    <property type="entry name" value="MYONEURIN"/>
    <property type="match status" value="1"/>
</dbReference>
<dbReference type="SMART" id="SM00355">
    <property type="entry name" value="ZnF_C2H2"/>
    <property type="match status" value="3"/>
</dbReference>
<dbReference type="PROSITE" id="PS50157">
    <property type="entry name" value="ZINC_FINGER_C2H2_2"/>
    <property type="match status" value="3"/>
</dbReference>
<keyword evidence="11" id="KW-1185">Reference proteome</keyword>
<dbReference type="GO" id="GO:0005634">
    <property type="term" value="C:nucleus"/>
    <property type="evidence" value="ECO:0007669"/>
    <property type="project" value="UniProtKB-SubCell"/>
</dbReference>
<dbReference type="AlphaFoldDB" id="A0A1A9WM72"/>
<dbReference type="VEuPathDB" id="VectorBase:GBRI024720"/>
<dbReference type="EnsemblMetazoa" id="GBRI024720-RA">
    <property type="protein sequence ID" value="GBRI024720-PA"/>
    <property type="gene ID" value="GBRI024720"/>
</dbReference>
<dbReference type="Proteomes" id="UP000091820">
    <property type="component" value="Unassembled WGS sequence"/>
</dbReference>
<dbReference type="InterPro" id="IPR013087">
    <property type="entry name" value="Znf_C2H2_type"/>
</dbReference>
<evidence type="ECO:0000256" key="2">
    <source>
        <dbReference type="ARBA" id="ARBA00022723"/>
    </source>
</evidence>
<feature type="region of interest" description="Disordered" evidence="8">
    <location>
        <begin position="72"/>
        <end position="99"/>
    </location>
</feature>
<evidence type="ECO:0000259" key="9">
    <source>
        <dbReference type="PROSITE" id="PS50157"/>
    </source>
</evidence>
<evidence type="ECO:0000256" key="3">
    <source>
        <dbReference type="ARBA" id="ARBA00022737"/>
    </source>
</evidence>
<organism evidence="10 11">
    <name type="scientific">Glossina brevipalpis</name>
    <dbReference type="NCBI Taxonomy" id="37001"/>
    <lineage>
        <taxon>Eukaryota</taxon>
        <taxon>Metazoa</taxon>
        <taxon>Ecdysozoa</taxon>
        <taxon>Arthropoda</taxon>
        <taxon>Hexapoda</taxon>
        <taxon>Insecta</taxon>
        <taxon>Pterygota</taxon>
        <taxon>Neoptera</taxon>
        <taxon>Endopterygota</taxon>
        <taxon>Diptera</taxon>
        <taxon>Brachycera</taxon>
        <taxon>Muscomorpha</taxon>
        <taxon>Hippoboscoidea</taxon>
        <taxon>Glossinidae</taxon>
        <taxon>Glossina</taxon>
    </lineage>
</organism>
<reference evidence="11" key="1">
    <citation type="submission" date="2014-03" db="EMBL/GenBank/DDBJ databases">
        <authorList>
            <person name="Aksoy S."/>
            <person name="Warren W."/>
            <person name="Wilson R.K."/>
        </authorList>
    </citation>
    <scope>NUCLEOTIDE SEQUENCE [LARGE SCALE GENOMIC DNA]</scope>
    <source>
        <strain evidence="11">IAEA</strain>
    </source>
</reference>
<comment type="subcellular location">
    <subcellularLocation>
        <location evidence="1">Nucleus</location>
    </subcellularLocation>
</comment>
<evidence type="ECO:0000256" key="8">
    <source>
        <dbReference type="SAM" id="MobiDB-lite"/>
    </source>
</evidence>
<dbReference type="GO" id="GO:0000981">
    <property type="term" value="F:DNA-binding transcription factor activity, RNA polymerase II-specific"/>
    <property type="evidence" value="ECO:0007669"/>
    <property type="project" value="TreeGrafter"/>
</dbReference>
<dbReference type="Gene3D" id="3.30.160.60">
    <property type="entry name" value="Classic Zinc Finger"/>
    <property type="match status" value="1"/>
</dbReference>
<feature type="domain" description="C2H2-type" evidence="9">
    <location>
        <begin position="125"/>
        <end position="148"/>
    </location>
</feature>
<evidence type="ECO:0000313" key="10">
    <source>
        <dbReference type="EnsemblMetazoa" id="GBRI024720-PA"/>
    </source>
</evidence>
<evidence type="ECO:0000256" key="7">
    <source>
        <dbReference type="PROSITE-ProRule" id="PRU00042"/>
    </source>
</evidence>
<dbReference type="GO" id="GO:0008270">
    <property type="term" value="F:zinc ion binding"/>
    <property type="evidence" value="ECO:0007669"/>
    <property type="project" value="UniProtKB-KW"/>
</dbReference>
<sequence>MDTFYPTTINDIELREPPNRVEQLRYLSPYTNDNNGWLNSSEMPCYRDNNFNTITACNVRLPIINLLPSEKQVESSSSQASKRKYEYSTSSNSPSPSNHIKRIRVGWRTVTTNVSLATNYLYYHHHCRLCGKRFKSIADMNIHVGRHTTIGKQYKCSECTKQYHHKTDLNRHIKGTNQVKSLGCHLCEMRYCRKDQLNKHILTHLREKK</sequence>
<evidence type="ECO:0000256" key="1">
    <source>
        <dbReference type="ARBA" id="ARBA00004123"/>
    </source>
</evidence>